<dbReference type="Pfam" id="PF00063">
    <property type="entry name" value="Myosin_head"/>
    <property type="match status" value="1"/>
</dbReference>
<gene>
    <name evidence="10" type="ORF">TeGR_g1718</name>
</gene>
<evidence type="ECO:0000256" key="2">
    <source>
        <dbReference type="ARBA" id="ARBA00022840"/>
    </source>
</evidence>
<evidence type="ECO:0000259" key="9">
    <source>
        <dbReference type="PROSITE" id="PS51456"/>
    </source>
</evidence>
<dbReference type="Gene3D" id="3.40.850.10">
    <property type="entry name" value="Kinesin motor domain"/>
    <property type="match status" value="1"/>
</dbReference>
<keyword evidence="11" id="KW-1185">Reference proteome</keyword>
<keyword evidence="4 6" id="KW-0505">Motor protein</keyword>
<dbReference type="Proteomes" id="UP001165060">
    <property type="component" value="Unassembled WGS sequence"/>
</dbReference>
<keyword evidence="5 6" id="KW-0009">Actin-binding</keyword>
<dbReference type="InterPro" id="IPR027417">
    <property type="entry name" value="P-loop_NTPase"/>
</dbReference>
<dbReference type="InterPro" id="IPR036961">
    <property type="entry name" value="Kinesin_motor_dom_sf"/>
</dbReference>
<dbReference type="PROSITE" id="PS50020">
    <property type="entry name" value="WW_DOMAIN_2"/>
    <property type="match status" value="1"/>
</dbReference>
<dbReference type="PRINTS" id="PR00193">
    <property type="entry name" value="MYOSINHEAVY"/>
</dbReference>
<dbReference type="EMBL" id="BRYB01006611">
    <property type="protein sequence ID" value="GMI53098.1"/>
    <property type="molecule type" value="Genomic_DNA"/>
</dbReference>
<evidence type="ECO:0000313" key="11">
    <source>
        <dbReference type="Proteomes" id="UP001165060"/>
    </source>
</evidence>
<dbReference type="SUPFAM" id="SSF51045">
    <property type="entry name" value="WW domain"/>
    <property type="match status" value="1"/>
</dbReference>
<organism evidence="10 11">
    <name type="scientific">Tetraparma gracilis</name>
    <dbReference type="NCBI Taxonomy" id="2962635"/>
    <lineage>
        <taxon>Eukaryota</taxon>
        <taxon>Sar</taxon>
        <taxon>Stramenopiles</taxon>
        <taxon>Ochrophyta</taxon>
        <taxon>Bolidophyceae</taxon>
        <taxon>Parmales</taxon>
        <taxon>Triparmaceae</taxon>
        <taxon>Tetraparma</taxon>
    </lineage>
</organism>
<dbReference type="Gene3D" id="1.20.5.4820">
    <property type="match status" value="1"/>
</dbReference>
<comment type="similarity">
    <text evidence="6">Belongs to the TRAFAC class myosin-kinesin ATPase superfamily. Myosin family.</text>
</comment>
<evidence type="ECO:0000256" key="3">
    <source>
        <dbReference type="ARBA" id="ARBA00023123"/>
    </source>
</evidence>
<evidence type="ECO:0000259" key="8">
    <source>
        <dbReference type="PROSITE" id="PS50020"/>
    </source>
</evidence>
<dbReference type="InterPro" id="IPR001202">
    <property type="entry name" value="WW_dom"/>
</dbReference>
<evidence type="ECO:0000256" key="5">
    <source>
        <dbReference type="ARBA" id="ARBA00023203"/>
    </source>
</evidence>
<dbReference type="Gene3D" id="1.20.120.720">
    <property type="entry name" value="Myosin VI head, motor domain, U50 subdomain"/>
    <property type="match status" value="1"/>
</dbReference>
<evidence type="ECO:0000256" key="4">
    <source>
        <dbReference type="ARBA" id="ARBA00023175"/>
    </source>
</evidence>
<dbReference type="InterPro" id="IPR036020">
    <property type="entry name" value="WW_dom_sf"/>
</dbReference>
<accession>A0ABQ6NAE5</accession>
<reference evidence="10 11" key="1">
    <citation type="journal article" date="2023" name="Commun. Biol.">
        <title>Genome analysis of Parmales, the sister group of diatoms, reveals the evolutionary specialization of diatoms from phago-mixotrophs to photoautotrophs.</title>
        <authorList>
            <person name="Ban H."/>
            <person name="Sato S."/>
            <person name="Yoshikawa S."/>
            <person name="Yamada K."/>
            <person name="Nakamura Y."/>
            <person name="Ichinomiya M."/>
            <person name="Sato N."/>
            <person name="Blanc-Mathieu R."/>
            <person name="Endo H."/>
            <person name="Kuwata A."/>
            <person name="Ogata H."/>
        </authorList>
    </citation>
    <scope>NUCLEOTIDE SEQUENCE [LARGE SCALE GENOMIC DNA]</scope>
</reference>
<keyword evidence="1 6" id="KW-0547">Nucleotide-binding</keyword>
<keyword evidence="2 6" id="KW-0067">ATP-binding</keyword>
<dbReference type="Gene3D" id="1.20.58.530">
    <property type="match status" value="1"/>
</dbReference>
<dbReference type="CDD" id="cd00201">
    <property type="entry name" value="WW"/>
    <property type="match status" value="1"/>
</dbReference>
<name>A0ABQ6NAE5_9STRA</name>
<dbReference type="SUPFAM" id="SSF52540">
    <property type="entry name" value="P-loop containing nucleoside triphosphate hydrolases"/>
    <property type="match status" value="1"/>
</dbReference>
<dbReference type="SMART" id="SM00242">
    <property type="entry name" value="MYSc"/>
    <property type="match status" value="1"/>
</dbReference>
<feature type="region of interest" description="Disordered" evidence="7">
    <location>
        <begin position="49"/>
        <end position="104"/>
    </location>
</feature>
<dbReference type="PROSITE" id="PS50096">
    <property type="entry name" value="IQ"/>
    <property type="match status" value="1"/>
</dbReference>
<proteinExistence type="inferred from homology"/>
<protein>
    <submittedName>
        <fullName evidence="10">Uncharacterized protein</fullName>
    </submittedName>
</protein>
<dbReference type="Pfam" id="PF14237">
    <property type="entry name" value="GYF_2"/>
    <property type="match status" value="1"/>
</dbReference>
<dbReference type="Gene3D" id="1.10.10.820">
    <property type="match status" value="1"/>
</dbReference>
<dbReference type="Gene3D" id="2.20.70.10">
    <property type="match status" value="1"/>
</dbReference>
<evidence type="ECO:0000313" key="10">
    <source>
        <dbReference type="EMBL" id="GMI53098.1"/>
    </source>
</evidence>
<dbReference type="InterPro" id="IPR025640">
    <property type="entry name" value="GYF_2"/>
</dbReference>
<dbReference type="PANTHER" id="PTHR13140">
    <property type="entry name" value="MYOSIN"/>
    <property type="match status" value="1"/>
</dbReference>
<dbReference type="InterPro" id="IPR001609">
    <property type="entry name" value="Myosin_head_motor_dom-like"/>
</dbReference>
<evidence type="ECO:0000256" key="7">
    <source>
        <dbReference type="SAM" id="MobiDB-lite"/>
    </source>
</evidence>
<dbReference type="PROSITE" id="PS51456">
    <property type="entry name" value="MYOSIN_MOTOR"/>
    <property type="match status" value="1"/>
</dbReference>
<evidence type="ECO:0000256" key="1">
    <source>
        <dbReference type="ARBA" id="ARBA00022741"/>
    </source>
</evidence>
<feature type="binding site" evidence="6">
    <location>
        <begin position="295"/>
        <end position="302"/>
    </location>
    <ligand>
        <name>ATP</name>
        <dbReference type="ChEBI" id="CHEBI:30616"/>
    </ligand>
</feature>
<dbReference type="PANTHER" id="PTHR13140:SF706">
    <property type="entry name" value="DILUTE CLASS UNCONVENTIONAL MYOSIN, ISOFORM C"/>
    <property type="match status" value="1"/>
</dbReference>
<comment type="caution">
    <text evidence="10">The sequence shown here is derived from an EMBL/GenBank/DDBJ whole genome shotgun (WGS) entry which is preliminary data.</text>
</comment>
<dbReference type="SMART" id="SM00456">
    <property type="entry name" value="WW"/>
    <property type="match status" value="1"/>
</dbReference>
<evidence type="ECO:0000256" key="6">
    <source>
        <dbReference type="PROSITE-ProRule" id="PRU00782"/>
    </source>
</evidence>
<sequence>MTTSDDQVGPADLKELRAKFKTGEFAADCFYWYEGMGGWEALESNADLLKKVNPPPPPPPKGAAAPAQEAIPPPPPRPKAPSRADRPKSSTFSAPAAENARPARKKVLEKGWIEKLTADLVPYYYNTATGVLQWEKPAELLGGSAKATGNTGWLWVPDAEDGYVAARSLAGKNYQTMDGRSITYNTPRGVTLNPLNTASLSMLHDDLVLLEDLCEGMVLHNLKERYLKDQIYCGVGAILIAINPFKRLPLYTPDIIEKYNKRGNKVLPPHPFDIADKAYKTMLEVEKNQSILVSGESGAGKTETTKQCLMFLADVAGSKANIEQRVLSVNPILEAFGNAKTLRNDNSSRFGRFSEIILDNEKRIAGAQIQSYLLEKSRVGYQQQGERNYHIFYQLCRSDWAEHYQLGGPEYYGYLANSNSIDVKGMDDYREFQDVVQSMDSLGFTQDEKHSIFSILSGIIQLGNVTFSAANIRGADGSTIDDINAAYAVASQFGVDSNQLHEGLTHRTLEIIGQAPVKVPLRVEQAVENRDALAKYVYEKVFHWIVARVNKSLAPADNSGSFIGILDIFGFEIFEQNSFEQLCINYCNEKLQQLFNQDTFKSEQALYTSEGIQFPEIQFNDNQGILDLIEMRGGIFTLLDDTVKGPGKPEQKDQKFGTLLDSKFASNPCFIPSNKHRGINYNAFSVNHYAGSVVYNTDRFVEKNKDSLFADLYDMMAASSDVFIKQQFSAAQGGRVTLAGTFKKQLDSLMKDLRSTQSHYIRCIKANSRKKPRIFEGASCLEQLQCAGVFEAVTIRKSGFPFRYTFERFVERYKCVLATEQGWKPLQSRVPQDQCYEILSATGQPFSGMQWGNTMVLFRADEYRILELCRALSTDRVSSKIQAKARGRLTRRYIALVCQARPKLWEAVQSRDLGQLEAALKYVNEVLGQFSQFSISVPIAEWAQAKELVVVIRESARLEPEMEQWVYSDLADDNNFEMLFKTIKSARPIAGKKPTPKFDELYAMCEEQFNGWRDYRLTAKLEEVMKTLEREEMADIYAECKRLEYESPALEEIEKLMGVSETELLKMQYKKASENGDAQRAVEKEIELKELVLEQFRANFDFPKCGMLRDPDDYAGAKLFSMHRDEHAAGMLTHKKECILTSLTRIEDPIVVKEALNCFKCIMGYSGDSRATYPDR</sequence>
<feature type="domain" description="WW" evidence="8">
    <location>
        <begin position="106"/>
        <end position="139"/>
    </location>
</feature>
<feature type="region of interest" description="Actin-binding" evidence="6">
    <location>
        <begin position="746"/>
        <end position="768"/>
    </location>
</feature>
<keyword evidence="3 6" id="KW-0518">Myosin</keyword>
<feature type="domain" description="Myosin motor" evidence="9">
    <location>
        <begin position="202"/>
        <end position="871"/>
    </location>
</feature>